<feature type="region of interest" description="Disordered" evidence="1">
    <location>
        <begin position="278"/>
        <end position="299"/>
    </location>
</feature>
<name>A0A0D0CSZ9_9AGAR</name>
<evidence type="ECO:0000313" key="2">
    <source>
        <dbReference type="EMBL" id="KIK58848.1"/>
    </source>
</evidence>
<evidence type="ECO:0000313" key="3">
    <source>
        <dbReference type="Proteomes" id="UP000053593"/>
    </source>
</evidence>
<dbReference type="Proteomes" id="UP000053593">
    <property type="component" value="Unassembled WGS sequence"/>
</dbReference>
<feature type="region of interest" description="Disordered" evidence="1">
    <location>
        <begin position="639"/>
        <end position="708"/>
    </location>
</feature>
<feature type="compositionally biased region" description="Basic and acidic residues" evidence="1">
    <location>
        <begin position="1037"/>
        <end position="1046"/>
    </location>
</feature>
<feature type="region of interest" description="Disordered" evidence="1">
    <location>
        <begin position="1019"/>
        <end position="1046"/>
    </location>
</feature>
<gene>
    <name evidence="2" type="ORF">GYMLUDRAFT_1005311</name>
</gene>
<dbReference type="HOGENOM" id="CLU_262634_0_0_1"/>
<proteinExistence type="predicted"/>
<feature type="compositionally biased region" description="Polar residues" evidence="1">
    <location>
        <begin position="695"/>
        <end position="708"/>
    </location>
</feature>
<feature type="compositionally biased region" description="Polar residues" evidence="1">
    <location>
        <begin position="644"/>
        <end position="658"/>
    </location>
</feature>
<dbReference type="EMBL" id="KN834782">
    <property type="protein sequence ID" value="KIK58848.1"/>
    <property type="molecule type" value="Genomic_DNA"/>
</dbReference>
<reference evidence="2 3" key="1">
    <citation type="submission" date="2014-04" db="EMBL/GenBank/DDBJ databases">
        <title>Evolutionary Origins and Diversification of the Mycorrhizal Mutualists.</title>
        <authorList>
            <consortium name="DOE Joint Genome Institute"/>
            <consortium name="Mycorrhizal Genomics Consortium"/>
            <person name="Kohler A."/>
            <person name="Kuo A."/>
            <person name="Nagy L.G."/>
            <person name="Floudas D."/>
            <person name="Copeland A."/>
            <person name="Barry K.W."/>
            <person name="Cichocki N."/>
            <person name="Veneault-Fourrey C."/>
            <person name="LaButti K."/>
            <person name="Lindquist E.A."/>
            <person name="Lipzen A."/>
            <person name="Lundell T."/>
            <person name="Morin E."/>
            <person name="Murat C."/>
            <person name="Riley R."/>
            <person name="Ohm R."/>
            <person name="Sun H."/>
            <person name="Tunlid A."/>
            <person name="Henrissat B."/>
            <person name="Grigoriev I.V."/>
            <person name="Hibbett D.S."/>
            <person name="Martin F."/>
        </authorList>
    </citation>
    <scope>NUCLEOTIDE SEQUENCE [LARGE SCALE GENOMIC DNA]</scope>
    <source>
        <strain evidence="2 3">FD-317 M1</strain>
    </source>
</reference>
<organism evidence="2 3">
    <name type="scientific">Collybiopsis luxurians FD-317 M1</name>
    <dbReference type="NCBI Taxonomy" id="944289"/>
    <lineage>
        <taxon>Eukaryota</taxon>
        <taxon>Fungi</taxon>
        <taxon>Dikarya</taxon>
        <taxon>Basidiomycota</taxon>
        <taxon>Agaricomycotina</taxon>
        <taxon>Agaricomycetes</taxon>
        <taxon>Agaricomycetidae</taxon>
        <taxon>Agaricales</taxon>
        <taxon>Marasmiineae</taxon>
        <taxon>Omphalotaceae</taxon>
        <taxon>Collybiopsis</taxon>
        <taxon>Collybiopsis luxurians</taxon>
    </lineage>
</organism>
<feature type="region of interest" description="Disordered" evidence="1">
    <location>
        <begin position="582"/>
        <end position="604"/>
    </location>
</feature>
<sequence length="1286" mass="142719">MHLYSNFILTLSKPTTLLFPLIRLETLSISRFLQQSMNTITLLGKRKREPDSQLSMPESKRHKDERFNSLLEVAVQLGKCKRGDEPLQISLPKGTTVAETSLLKAKCLKETSECQSGDHLSLRSPSNFHHGLRGFYKFFPSTTTLALTGTRSGISSIKLGASSPSFQPQPPISDSSATLAHPQTLETDTHSFTKSIHSRPFQISTQFSPLLPAGVGSAYGFVLPGTSSSNQRSSSTHLIEEINLDSRTPLVDDTEKQYFVSSLKDACTSVCIVGCNHRNSDNKEHQKEEHRSEGCCNSNDVARVDDKDHKDSALLVQPMVLSPHDTPGGIDISYGHSMTDKILDEHTQPDTECGATAQPSHHDYVDSASPDTVFSIPQEVHPDIAHFDFHASTIDHQLSQIAYDIDTYFNEGDSHTAYPSDTRYDSVGETIPSTPPPEVHSQIAHSDFNLNVRLSQFFEESKPIVVEFGAIGQPPDNYFHPPVERYDDLQQNGDSQTNIEYDIVDDGLYDFFDPTSVTTPPSDPEFHPGVAHPDFDAATVGRTFEDHTDIGVKLRLIGQPFNTNVAAAVDAYDYWQQNIEPQTNSEYDCPNDPSPGTVISTPPPNVQPDGGHHFDPEIGSIGQSPDTKVPAIVIGFNDSKQKSDSQTNGKYHSSQALFSTPPPDLTDNHTHFDIENGEIGHGSATGVPTIVEGYNDSQQSSDPPTNSEYYLTNDISPDAVLSTPTQNAQLDTDRFGLDASGAQFSNSTHVDIENCADKGYLPCSVPCLTHPMSLQEPVFGSHADGNPTVPPLATPISLCAYNSLALSKAYLLSGMEPTSGHGNEIARPFPQTHLYQHEFYSMDVDDGSIVDGCDDSQQSYDPPTSGEYDFTNDIFSTPPPDVRLNPGQFELNAGGGQFSNKHTHVGVEVCQDEGHSEVYPQPDMEFTNEIGRERIRPLLQTRPSHEHDPYLMDIDDDHNLEKLRIWMIAEIEGIIQDHVPEQMKAHFRKFLSLSADEPSQVMIALHSYVGAAQHSTVPTSCQGQDGNGNGGAGDDAVPEHRNVPKKCPTDKIKLAARVREEIKKILQPHGKKLSDRCAQRWELKDYQEAKIAGPTVENFKLDLESKGVVAAGEDSSASSKRVSKKQRDWRTARREKLYQCRMKAFEIIRLRYPDEVLEQLQEAVNKITWDMMSGDETDPQSIDCEEKRYWIRCHEWVSTELSNFLEYLSALYIAFQYLENGAYSQGVFPLIRTCRPNFVEGNVHTVPKECPQNFYSQAWLRDSPDHAMTIQPSQDLSLKLPEAATQ</sequence>
<protein>
    <submittedName>
        <fullName evidence="2">Uncharacterized protein</fullName>
    </submittedName>
</protein>
<keyword evidence="3" id="KW-1185">Reference proteome</keyword>
<accession>A0A0D0CSZ9</accession>
<feature type="compositionally biased region" description="Basic and acidic residues" evidence="1">
    <location>
        <begin position="278"/>
        <end position="293"/>
    </location>
</feature>
<dbReference type="OrthoDB" id="3263746at2759"/>
<evidence type="ECO:0000256" key="1">
    <source>
        <dbReference type="SAM" id="MobiDB-lite"/>
    </source>
</evidence>